<dbReference type="Gene3D" id="3.90.1580.10">
    <property type="entry name" value="paralog of FGE (formylglycine-generating enzyme)"/>
    <property type="match status" value="1"/>
</dbReference>
<comment type="caution">
    <text evidence="4">The sequence shown here is derived from an EMBL/GenBank/DDBJ whole genome shotgun (WGS) entry which is preliminary data.</text>
</comment>
<dbReference type="RefSeq" id="WP_169804808.1">
    <property type="nucleotide sequence ID" value="NZ_AOGK01000036.1"/>
</dbReference>
<dbReference type="GO" id="GO:0120147">
    <property type="term" value="F:formylglycine-generating oxidase activity"/>
    <property type="evidence" value="ECO:0007669"/>
    <property type="project" value="TreeGrafter"/>
</dbReference>
<feature type="compositionally biased region" description="Polar residues" evidence="1">
    <location>
        <begin position="10"/>
        <end position="20"/>
    </location>
</feature>
<protein>
    <recommendedName>
        <fullName evidence="6">Sulfatase-modifying factor enzyme domain-containing protein</fullName>
    </recommendedName>
</protein>
<evidence type="ECO:0000256" key="1">
    <source>
        <dbReference type="SAM" id="MobiDB-lite"/>
    </source>
</evidence>
<evidence type="ECO:0000313" key="4">
    <source>
        <dbReference type="EMBL" id="MDG5978333.1"/>
    </source>
</evidence>
<evidence type="ECO:0000259" key="3">
    <source>
        <dbReference type="Pfam" id="PF07693"/>
    </source>
</evidence>
<accession>A0A9X4SDU4</accession>
<feature type="domain" description="KAP NTPase" evidence="3">
    <location>
        <begin position="63"/>
        <end position="359"/>
    </location>
</feature>
<dbReference type="InterPro" id="IPR005532">
    <property type="entry name" value="SUMF_dom"/>
</dbReference>
<dbReference type="AlphaFoldDB" id="A0A9X4SDU4"/>
<keyword evidence="5" id="KW-1185">Reference proteome</keyword>
<dbReference type="Pfam" id="PF03781">
    <property type="entry name" value="FGE-sulfatase"/>
    <property type="match status" value="1"/>
</dbReference>
<name>A0A9X4SDU4_9BURK</name>
<dbReference type="Proteomes" id="UP001152876">
    <property type="component" value="Unassembled WGS sequence"/>
</dbReference>
<dbReference type="PANTHER" id="PTHR23150">
    <property type="entry name" value="SULFATASE MODIFYING FACTOR 1, 2"/>
    <property type="match status" value="1"/>
</dbReference>
<sequence length="1103" mass="122214">MADDTAGEPGNQQPDTTNANGDYLGYGVYAQTLLARVEAALNKDLAHRETCLRADKTPPPLGDDPLVVGIFGEWGAGKSKLLSLVQKLAEEQRDRQVKEHKLDGYQAITVPVFFQPWKYEHEKHLLVPLLLHILGDLEKTLAAARTGEDKLTGAALAVVDGTKRVLGTALSKVGDLAQAVGQVMGVADPVATAPMATMFQMLAHGMGDMLSGKTKRKAVREFVHSDNGRAYYDMHRILSEVTRPAKNPHVTGDQHHDKDFCLNFVIFIDDLDRCLPEKAVETLELIKTVFNLESFAFVLALDEEVVERGIGHRYKDYALNNKKPEMPITGFEYLEKIVHLPFRLPALPKSQAKAFLQRYEAEVLAPNKPEMWWFAIDPNLLKFPTRGAGFVRGQRDGLGHEIRRGRPMLDRPVAMDLSDLALSGFDSFVPRKLVRLVELLHQVAAVMTARGRVLNWQPARASDPSAVDVRVVLVVLMIQLFQPELFRLMRRRPNAFSELLSAFAFASKEKATTLPSPDLSDGDLFRWVACESTLPHAIDRGRRSSREAPDPLVRIQKIVDRSSRATAQQVRLPLVEQIVQHRAAQRHPFDALKLMYALAQKMDATQSGPEGVTIGTYWSLLAPQESMASVGSSADMSTSLDTHTDVAHEHPADASLITDADRPRNDHANAQKLFDELTSPLSSVQANLAESNGLELGSVLGSAVVQQLLVLCEGTQDSEGFKERLRSGLPYLAPYLSRADGPKLAAFLGHDFATHIQEGAEAFDDLEQLLQAGAAADLRSTLGLDDRFDPGFFHLPKTRYGDNNETQEPIPGFVRVVDPSSEPFQPFEGPEVKLSRFYMARYLTTVDQYAQFIASGGYGKAGDSKPDWWDTLGWRWRTGLWDSAFNEVPYKGIRYERGRCDEPMFWAQQRAHGSRPVTLINWFEARAYAGWLSGQLLSAGKLMSGYVVRLPTEAQWERAARAAGAAGANVADMRQYSWGSNDTSAHLHANIADSRIGRANTVGLFAPNPLGIFDLNGCVWEWQNNLYSRAKDLKCQSFDGDVAALKVGDTWEDSDRPSLCGGSWESSAINARVSSREGFQPVDWYEDVGFRLVLSLAKSTPEA</sequence>
<proteinExistence type="predicted"/>
<dbReference type="EMBL" id="AOGK01000036">
    <property type="protein sequence ID" value="MDG5978333.1"/>
    <property type="molecule type" value="Genomic_DNA"/>
</dbReference>
<evidence type="ECO:0008006" key="6">
    <source>
        <dbReference type="Google" id="ProtNLM"/>
    </source>
</evidence>
<feature type="domain" description="Sulfatase-modifying factor enzyme-like" evidence="2">
    <location>
        <begin position="831"/>
        <end position="1093"/>
    </location>
</feature>
<reference evidence="4" key="1">
    <citation type="submission" date="2013-01" db="EMBL/GenBank/DDBJ databases">
        <title>Genome draft of Hydrogenophaga taeniospiralis 2K1.</title>
        <authorList>
            <person name="Gomila M."/>
            <person name="Lalucat J."/>
        </authorList>
    </citation>
    <scope>NUCLEOTIDE SEQUENCE</scope>
    <source>
        <strain evidence="4">CCUG 15921</strain>
    </source>
</reference>
<dbReference type="InterPro" id="IPR016187">
    <property type="entry name" value="CTDL_fold"/>
</dbReference>
<feature type="region of interest" description="Disordered" evidence="1">
    <location>
        <begin position="1"/>
        <end position="20"/>
    </location>
</feature>
<dbReference type="InterPro" id="IPR011646">
    <property type="entry name" value="KAP_P-loop"/>
</dbReference>
<dbReference type="InterPro" id="IPR042095">
    <property type="entry name" value="SUMF_sf"/>
</dbReference>
<dbReference type="PANTHER" id="PTHR23150:SF19">
    <property type="entry name" value="FORMYLGLYCINE-GENERATING ENZYME"/>
    <property type="match status" value="1"/>
</dbReference>
<organism evidence="4 5">
    <name type="scientific">Hydrogenophaga taeniospiralis CCUG 15921</name>
    <dbReference type="NCBI Taxonomy" id="1281780"/>
    <lineage>
        <taxon>Bacteria</taxon>
        <taxon>Pseudomonadati</taxon>
        <taxon>Pseudomonadota</taxon>
        <taxon>Betaproteobacteria</taxon>
        <taxon>Burkholderiales</taxon>
        <taxon>Comamonadaceae</taxon>
        <taxon>Hydrogenophaga</taxon>
    </lineage>
</organism>
<evidence type="ECO:0000313" key="5">
    <source>
        <dbReference type="Proteomes" id="UP001152876"/>
    </source>
</evidence>
<evidence type="ECO:0000259" key="2">
    <source>
        <dbReference type="Pfam" id="PF03781"/>
    </source>
</evidence>
<dbReference type="Pfam" id="PF07693">
    <property type="entry name" value="KAP_NTPase"/>
    <property type="match status" value="1"/>
</dbReference>
<gene>
    <name evidence="4" type="ORF">H010_23990</name>
</gene>
<dbReference type="InterPro" id="IPR051043">
    <property type="entry name" value="Sulfatase_Mod_Factor_Kinase"/>
</dbReference>
<dbReference type="SUPFAM" id="SSF56436">
    <property type="entry name" value="C-type lectin-like"/>
    <property type="match status" value="1"/>
</dbReference>